<protein>
    <submittedName>
        <fullName evidence="2">Uncharacterized protein</fullName>
    </submittedName>
</protein>
<evidence type="ECO:0000313" key="3">
    <source>
        <dbReference type="Proteomes" id="UP000297245"/>
    </source>
</evidence>
<name>A0A4S8MHF3_DENBC</name>
<evidence type="ECO:0000256" key="1">
    <source>
        <dbReference type="SAM" id="Phobius"/>
    </source>
</evidence>
<keyword evidence="1" id="KW-0472">Membrane</keyword>
<gene>
    <name evidence="2" type="ORF">K435DRAFT_792826</name>
</gene>
<keyword evidence="1" id="KW-1133">Transmembrane helix</keyword>
<dbReference type="OrthoDB" id="3263055at2759"/>
<feature type="transmembrane region" description="Helical" evidence="1">
    <location>
        <begin position="57"/>
        <end position="75"/>
    </location>
</feature>
<dbReference type="AlphaFoldDB" id="A0A4S8MHF3"/>
<evidence type="ECO:0000313" key="2">
    <source>
        <dbReference type="EMBL" id="THV02021.1"/>
    </source>
</evidence>
<keyword evidence="1" id="KW-0812">Transmembrane</keyword>
<keyword evidence="3" id="KW-1185">Reference proteome</keyword>
<proteinExistence type="predicted"/>
<accession>A0A4S8MHF3</accession>
<dbReference type="EMBL" id="ML179081">
    <property type="protein sequence ID" value="THV02021.1"/>
    <property type="molecule type" value="Genomic_DNA"/>
</dbReference>
<sequence length="149" mass="17299">MISLNVLYSLWGVTCLQTYDFFMEKSKDRKYFKLLFTNIGASGLFTVKIYRMSRFNVVATCWIIITSLLSFIAVVKGAQLPTFKNLDEISVQNQIFKRFSAKYNLNISGQNQFPPEDFDATHNQYNLHCWLVNVENECLLFLSTKMYGS</sequence>
<reference evidence="2 3" key="1">
    <citation type="journal article" date="2019" name="Nat. Ecol. Evol.">
        <title>Megaphylogeny resolves global patterns of mushroom evolution.</title>
        <authorList>
            <person name="Varga T."/>
            <person name="Krizsan K."/>
            <person name="Foldi C."/>
            <person name="Dima B."/>
            <person name="Sanchez-Garcia M."/>
            <person name="Sanchez-Ramirez S."/>
            <person name="Szollosi G.J."/>
            <person name="Szarkandi J.G."/>
            <person name="Papp V."/>
            <person name="Albert L."/>
            <person name="Andreopoulos W."/>
            <person name="Angelini C."/>
            <person name="Antonin V."/>
            <person name="Barry K.W."/>
            <person name="Bougher N.L."/>
            <person name="Buchanan P."/>
            <person name="Buyck B."/>
            <person name="Bense V."/>
            <person name="Catcheside P."/>
            <person name="Chovatia M."/>
            <person name="Cooper J."/>
            <person name="Damon W."/>
            <person name="Desjardin D."/>
            <person name="Finy P."/>
            <person name="Geml J."/>
            <person name="Haridas S."/>
            <person name="Hughes K."/>
            <person name="Justo A."/>
            <person name="Karasinski D."/>
            <person name="Kautmanova I."/>
            <person name="Kiss B."/>
            <person name="Kocsube S."/>
            <person name="Kotiranta H."/>
            <person name="LaButti K.M."/>
            <person name="Lechner B.E."/>
            <person name="Liimatainen K."/>
            <person name="Lipzen A."/>
            <person name="Lukacs Z."/>
            <person name="Mihaltcheva S."/>
            <person name="Morgado L.N."/>
            <person name="Niskanen T."/>
            <person name="Noordeloos M.E."/>
            <person name="Ohm R.A."/>
            <person name="Ortiz-Santana B."/>
            <person name="Ovrebo C."/>
            <person name="Racz N."/>
            <person name="Riley R."/>
            <person name="Savchenko A."/>
            <person name="Shiryaev A."/>
            <person name="Soop K."/>
            <person name="Spirin V."/>
            <person name="Szebenyi C."/>
            <person name="Tomsovsky M."/>
            <person name="Tulloss R.E."/>
            <person name="Uehling J."/>
            <person name="Grigoriev I.V."/>
            <person name="Vagvolgyi C."/>
            <person name="Papp T."/>
            <person name="Martin F.M."/>
            <person name="Miettinen O."/>
            <person name="Hibbett D.S."/>
            <person name="Nagy L.G."/>
        </authorList>
    </citation>
    <scope>NUCLEOTIDE SEQUENCE [LARGE SCALE GENOMIC DNA]</scope>
    <source>
        <strain evidence="2 3">CBS 962.96</strain>
    </source>
</reference>
<organism evidence="2 3">
    <name type="scientific">Dendrothele bispora (strain CBS 962.96)</name>
    <dbReference type="NCBI Taxonomy" id="1314807"/>
    <lineage>
        <taxon>Eukaryota</taxon>
        <taxon>Fungi</taxon>
        <taxon>Dikarya</taxon>
        <taxon>Basidiomycota</taxon>
        <taxon>Agaricomycotina</taxon>
        <taxon>Agaricomycetes</taxon>
        <taxon>Agaricomycetidae</taxon>
        <taxon>Agaricales</taxon>
        <taxon>Agaricales incertae sedis</taxon>
        <taxon>Dendrothele</taxon>
    </lineage>
</organism>
<dbReference type="Proteomes" id="UP000297245">
    <property type="component" value="Unassembled WGS sequence"/>
</dbReference>